<protein>
    <submittedName>
        <fullName evidence="2">Uncharacterized protein</fullName>
    </submittedName>
</protein>
<evidence type="ECO:0000313" key="2">
    <source>
        <dbReference type="EMBL" id="KAK8986621.1"/>
    </source>
</evidence>
<keyword evidence="3" id="KW-1185">Reference proteome</keyword>
<sequence>MDSKRSLKKKVSVLASESSSDSSFRSSPAPNFSRQREEDDAFNAVMMGKESSACFSMGNCSGSLLGEMELMGEGRKKPQNSGMEEKLMEVSAKVRSRIRRGSMKWAAVTKDIVARSRKNKELDLVSGPGVEKLSDKSIYGIAGGDLGQDQHVGIRLMGDGEVDVRRIGVDVEFVFSFVESDASSGGLISVWDKGKFEAVTKTQSNNFRVARRGMAVEMGSGVFLREKMKKLKILPVKLRSVNVMVVILAKFQGSVSSAAVHKGLVVKYIGDACDCLVDAMSA</sequence>
<feature type="compositionally biased region" description="Low complexity" evidence="1">
    <location>
        <begin position="12"/>
        <end position="30"/>
    </location>
</feature>
<name>A0ABR2PDV8_9ROSI</name>
<evidence type="ECO:0000313" key="3">
    <source>
        <dbReference type="Proteomes" id="UP001396334"/>
    </source>
</evidence>
<proteinExistence type="predicted"/>
<organism evidence="2 3">
    <name type="scientific">Hibiscus sabdariffa</name>
    <name type="common">roselle</name>
    <dbReference type="NCBI Taxonomy" id="183260"/>
    <lineage>
        <taxon>Eukaryota</taxon>
        <taxon>Viridiplantae</taxon>
        <taxon>Streptophyta</taxon>
        <taxon>Embryophyta</taxon>
        <taxon>Tracheophyta</taxon>
        <taxon>Spermatophyta</taxon>
        <taxon>Magnoliopsida</taxon>
        <taxon>eudicotyledons</taxon>
        <taxon>Gunneridae</taxon>
        <taxon>Pentapetalae</taxon>
        <taxon>rosids</taxon>
        <taxon>malvids</taxon>
        <taxon>Malvales</taxon>
        <taxon>Malvaceae</taxon>
        <taxon>Malvoideae</taxon>
        <taxon>Hibiscus</taxon>
    </lineage>
</organism>
<accession>A0ABR2PDV8</accession>
<dbReference type="Proteomes" id="UP001396334">
    <property type="component" value="Unassembled WGS sequence"/>
</dbReference>
<reference evidence="2 3" key="1">
    <citation type="journal article" date="2024" name="G3 (Bethesda)">
        <title>Genome assembly of Hibiscus sabdariffa L. provides insights into metabolisms of medicinal natural products.</title>
        <authorList>
            <person name="Kim T."/>
        </authorList>
    </citation>
    <scope>NUCLEOTIDE SEQUENCE [LARGE SCALE GENOMIC DNA]</scope>
    <source>
        <strain evidence="2">TK-2024</strain>
        <tissue evidence="2">Old leaves</tissue>
    </source>
</reference>
<feature type="region of interest" description="Disordered" evidence="1">
    <location>
        <begin position="1"/>
        <end position="37"/>
    </location>
</feature>
<gene>
    <name evidence="2" type="ORF">V6N11_010175</name>
</gene>
<evidence type="ECO:0000256" key="1">
    <source>
        <dbReference type="SAM" id="MobiDB-lite"/>
    </source>
</evidence>
<comment type="caution">
    <text evidence="2">The sequence shown here is derived from an EMBL/GenBank/DDBJ whole genome shotgun (WGS) entry which is preliminary data.</text>
</comment>
<dbReference type="EMBL" id="JBBPBN010000063">
    <property type="protein sequence ID" value="KAK8986621.1"/>
    <property type="molecule type" value="Genomic_DNA"/>
</dbReference>
<feature type="compositionally biased region" description="Basic residues" evidence="1">
    <location>
        <begin position="1"/>
        <end position="11"/>
    </location>
</feature>